<keyword evidence="5" id="KW-1185">Reference proteome</keyword>
<organism evidence="4 5">
    <name type="scientific">Mucilaginibacter gotjawali</name>
    <dbReference type="NCBI Taxonomy" id="1550579"/>
    <lineage>
        <taxon>Bacteria</taxon>
        <taxon>Pseudomonadati</taxon>
        <taxon>Bacteroidota</taxon>
        <taxon>Sphingobacteriia</taxon>
        <taxon>Sphingobacteriales</taxon>
        <taxon>Sphingobacteriaceae</taxon>
        <taxon>Mucilaginibacter</taxon>
    </lineage>
</organism>
<evidence type="ECO:0000259" key="3">
    <source>
        <dbReference type="SMART" id="SM00642"/>
    </source>
</evidence>
<feature type="domain" description="Glycosyl hydrolase family 13 catalytic" evidence="3">
    <location>
        <begin position="189"/>
        <end position="565"/>
    </location>
</feature>
<dbReference type="Proteomes" id="UP000539265">
    <property type="component" value="Unassembled WGS sequence"/>
</dbReference>
<proteinExistence type="inferred from homology"/>
<reference evidence="4" key="1">
    <citation type="submission" date="2020-08" db="EMBL/GenBank/DDBJ databases">
        <title>Genomic Encyclopedia of Type Strains, Phase III (KMG-III): the genomes of soil and plant-associated and newly described type strains.</title>
        <authorList>
            <person name="Whitman W."/>
        </authorList>
    </citation>
    <scope>NUCLEOTIDE SEQUENCE [LARGE SCALE GENOMIC DNA]</scope>
    <source>
        <strain evidence="4">CECT 8628</strain>
    </source>
</reference>
<dbReference type="InterPro" id="IPR017853">
    <property type="entry name" value="GH"/>
</dbReference>
<dbReference type="Pfam" id="PF00128">
    <property type="entry name" value="Alpha-amylase"/>
    <property type="match status" value="1"/>
</dbReference>
<dbReference type="PANTHER" id="PTHR43002">
    <property type="entry name" value="GLYCOGEN DEBRANCHING ENZYME"/>
    <property type="match status" value="1"/>
</dbReference>
<comment type="similarity">
    <text evidence="1">Belongs to the glycosyl hydrolase 13 family.</text>
</comment>
<evidence type="ECO:0000313" key="5">
    <source>
        <dbReference type="Proteomes" id="UP000539265"/>
    </source>
</evidence>
<keyword evidence="2" id="KW-0732">Signal</keyword>
<dbReference type="NCBIfam" id="TIGR02104">
    <property type="entry name" value="pulA_typeI"/>
    <property type="match status" value="1"/>
</dbReference>
<keyword evidence="4" id="KW-0378">Hydrolase</keyword>
<dbReference type="Gene3D" id="2.60.40.10">
    <property type="entry name" value="Immunoglobulins"/>
    <property type="match status" value="1"/>
</dbReference>
<keyword evidence="4" id="KW-0326">Glycosidase</keyword>
<dbReference type="GO" id="GO:0051060">
    <property type="term" value="F:pullulanase activity"/>
    <property type="evidence" value="ECO:0007669"/>
    <property type="project" value="UniProtKB-EC"/>
</dbReference>
<dbReference type="InterPro" id="IPR014756">
    <property type="entry name" value="Ig_E-set"/>
</dbReference>
<dbReference type="InterPro" id="IPR006047">
    <property type="entry name" value="GH13_cat_dom"/>
</dbReference>
<dbReference type="Gene3D" id="2.60.40.1180">
    <property type="entry name" value="Golgi alpha-mannosidase II"/>
    <property type="match status" value="1"/>
</dbReference>
<comment type="caution">
    <text evidence="4">The sequence shown here is derived from an EMBL/GenBank/DDBJ whole genome shotgun (WGS) entry which is preliminary data.</text>
</comment>
<dbReference type="SUPFAM" id="SSF51445">
    <property type="entry name" value="(Trans)glycosidases"/>
    <property type="match status" value="1"/>
</dbReference>
<sequence length="665" mass="73834">MKYSKTLSIILFITMLKTAGVAQLVGPFDNYPVYTGKDLGVKYTPAKTVFKVWAPKASAVTLRLYDAGDGGGALSTINMVKGNKGVWKTVVDKDIKNKYYTFQVMQEGKRLLESPDIYAKAVGVNGKRGMVVDLASTNPKNWRNDKKPALKNFTDIIIYELHMRDISVDPNSGIQHKGKYLGLAETGTKSPDGEATGLDHIKELGVTHVHLLPCFDFNSVDETKPAAGQYNWGYDPLNYNVPEGSYSSDPYDGNVRIKEFKKMVQTLHQNGLRVILDVVYNHTSDIDHANFSQFAPGYFYRHNPDGSYSNATGCGNEVASEMPMARKFMIESVVYWAKEYHLDGFRFDLMGVHDIKTMNMISDTLHKIDPTIFVYGEGWTAGNSPMPEALRAVKKNVSKLHEQAVFSDDLRDGLKGGWGDLKEKGFVSGNTKMDESVKFGIVASIPNPQVNYDLVNYDKGPWASEPYETITYASCHDDNTLFDRLKISNPNAPEAELIKMDKLANAVVLTSQGISFLHSGAELLRTKQGVANSFNKPDSINQIDWSRKTKYKAVFAYYKGLIALRKNHPAFRMPFAKMINERLKFVNTGVPGLICYQISNHANGDKWKNILVILNGNKANQALKLPGGVWTIAADENTINEAGIKTVAAGNIDIASTSAYVLYSK</sequence>
<dbReference type="RefSeq" id="WP_197706050.1">
    <property type="nucleotide sequence ID" value="NZ_AP017313.1"/>
</dbReference>
<dbReference type="EMBL" id="JACHWX010000002">
    <property type="protein sequence ID" value="MBB3054556.1"/>
    <property type="molecule type" value="Genomic_DNA"/>
</dbReference>
<dbReference type="InterPro" id="IPR011840">
    <property type="entry name" value="PulA_typeI"/>
</dbReference>
<gene>
    <name evidence="4" type="ORF">FHS11_000966</name>
</gene>
<dbReference type="AlphaFoldDB" id="A0A839S9Q0"/>
<dbReference type="CDD" id="cd02860">
    <property type="entry name" value="E_set_Pullulanase"/>
    <property type="match status" value="1"/>
</dbReference>
<dbReference type="InterPro" id="IPR013780">
    <property type="entry name" value="Glyco_hydro_b"/>
</dbReference>
<feature type="chain" id="PRO_5032384634" evidence="2">
    <location>
        <begin position="23"/>
        <end position="665"/>
    </location>
</feature>
<evidence type="ECO:0000256" key="1">
    <source>
        <dbReference type="ARBA" id="ARBA00008061"/>
    </source>
</evidence>
<name>A0A839S9Q0_9SPHI</name>
<accession>A0A839S9Q0</accession>
<protein>
    <submittedName>
        <fullName evidence="4">Pullulanase</fullName>
        <ecNumber evidence="4">3.2.1.41</ecNumber>
    </submittedName>
</protein>
<dbReference type="SMART" id="SM00642">
    <property type="entry name" value="Aamy"/>
    <property type="match status" value="1"/>
</dbReference>
<dbReference type="InterPro" id="IPR049117">
    <property type="entry name" value="pulA_all-beta"/>
</dbReference>
<dbReference type="Pfam" id="PF02922">
    <property type="entry name" value="CBM_48"/>
    <property type="match status" value="1"/>
</dbReference>
<dbReference type="Gene3D" id="3.20.20.80">
    <property type="entry name" value="Glycosidases"/>
    <property type="match status" value="1"/>
</dbReference>
<dbReference type="CDD" id="cd11341">
    <property type="entry name" value="AmyAc_Pullulanase_LD-like"/>
    <property type="match status" value="1"/>
</dbReference>
<dbReference type="EC" id="3.2.1.41" evidence="4"/>
<dbReference type="GO" id="GO:0005975">
    <property type="term" value="P:carbohydrate metabolic process"/>
    <property type="evidence" value="ECO:0007669"/>
    <property type="project" value="InterPro"/>
</dbReference>
<dbReference type="InterPro" id="IPR004193">
    <property type="entry name" value="Glyco_hydro_13_N"/>
</dbReference>
<evidence type="ECO:0000256" key="2">
    <source>
        <dbReference type="SAM" id="SignalP"/>
    </source>
</evidence>
<dbReference type="InterPro" id="IPR013783">
    <property type="entry name" value="Ig-like_fold"/>
</dbReference>
<evidence type="ECO:0000313" key="4">
    <source>
        <dbReference type="EMBL" id="MBB3054556.1"/>
    </source>
</evidence>
<dbReference type="SUPFAM" id="SSF81296">
    <property type="entry name" value="E set domains"/>
    <property type="match status" value="1"/>
</dbReference>
<dbReference type="Pfam" id="PF21653">
    <property type="entry name" value="pulA_all-beta"/>
    <property type="match status" value="1"/>
</dbReference>
<feature type="signal peptide" evidence="2">
    <location>
        <begin position="1"/>
        <end position="22"/>
    </location>
</feature>